<dbReference type="RefSeq" id="XP_066924684.1">
    <property type="nucleotide sequence ID" value="XM_067068583.1"/>
</dbReference>
<evidence type="ECO:0000256" key="8">
    <source>
        <dbReference type="ARBA" id="ARBA00023136"/>
    </source>
</evidence>
<evidence type="ECO:0000256" key="7">
    <source>
        <dbReference type="ARBA" id="ARBA00023065"/>
    </source>
</evidence>
<protein>
    <recommendedName>
        <fullName evidence="13">Protein tweety homolog</fullName>
    </recommendedName>
</protein>
<feature type="transmembrane region" description="Helical" evidence="13">
    <location>
        <begin position="92"/>
        <end position="111"/>
    </location>
</feature>
<evidence type="ECO:0000256" key="3">
    <source>
        <dbReference type="ARBA" id="ARBA00022448"/>
    </source>
</evidence>
<feature type="transmembrane region" description="Helical" evidence="13">
    <location>
        <begin position="213"/>
        <end position="233"/>
    </location>
</feature>
<evidence type="ECO:0000256" key="13">
    <source>
        <dbReference type="RuleBase" id="RU361114"/>
    </source>
</evidence>
<evidence type="ECO:0000256" key="10">
    <source>
        <dbReference type="ARBA" id="ARBA00023180"/>
    </source>
</evidence>
<comment type="similarity">
    <text evidence="2 13">Belongs to the tweety family.</text>
</comment>
<dbReference type="InterPro" id="IPR006990">
    <property type="entry name" value="Tweety"/>
</dbReference>
<comment type="function">
    <text evidence="13">Probable chloride channel.</text>
</comment>
<organism evidence="14 15">
    <name type="scientific">Clytia hemisphaerica</name>
    <dbReference type="NCBI Taxonomy" id="252671"/>
    <lineage>
        <taxon>Eukaryota</taxon>
        <taxon>Metazoa</taxon>
        <taxon>Cnidaria</taxon>
        <taxon>Hydrozoa</taxon>
        <taxon>Hydroidolina</taxon>
        <taxon>Leptothecata</taxon>
        <taxon>Obeliida</taxon>
        <taxon>Clytiidae</taxon>
        <taxon>Clytia</taxon>
    </lineage>
</organism>
<evidence type="ECO:0000313" key="15">
    <source>
        <dbReference type="Proteomes" id="UP000594262"/>
    </source>
</evidence>
<evidence type="ECO:0000256" key="6">
    <source>
        <dbReference type="ARBA" id="ARBA00022989"/>
    </source>
</evidence>
<keyword evidence="8 13" id="KW-0472">Membrane</keyword>
<keyword evidence="7 13" id="KW-0406">Ion transport</keyword>
<keyword evidence="4" id="KW-1003">Cell membrane</keyword>
<evidence type="ECO:0000256" key="4">
    <source>
        <dbReference type="ARBA" id="ARBA00022475"/>
    </source>
</evidence>
<reference evidence="14" key="1">
    <citation type="submission" date="2021-01" db="UniProtKB">
        <authorList>
            <consortium name="EnsemblMetazoa"/>
        </authorList>
    </citation>
    <scope>IDENTIFICATION</scope>
</reference>
<evidence type="ECO:0000256" key="5">
    <source>
        <dbReference type="ARBA" id="ARBA00022692"/>
    </source>
</evidence>
<feature type="transmembrane region" description="Helical" evidence="13">
    <location>
        <begin position="240"/>
        <end position="260"/>
    </location>
</feature>
<feature type="transmembrane region" description="Helical" evidence="13">
    <location>
        <begin position="386"/>
        <end position="411"/>
    </location>
</feature>
<dbReference type="OrthoDB" id="187568at2759"/>
<comment type="subcellular location">
    <subcellularLocation>
        <location evidence="1 13">Cell membrane</location>
        <topology evidence="1 13">Multi-pass membrane protein</topology>
    </subcellularLocation>
</comment>
<keyword evidence="11 13" id="KW-0868">Chloride</keyword>
<keyword evidence="6 13" id="KW-1133">Transmembrane helix</keyword>
<dbReference type="Pfam" id="PF04906">
    <property type="entry name" value="Tweety"/>
    <property type="match status" value="1"/>
</dbReference>
<sequence length="503" mass="56836">MVTVLNTSTLAEVFHGFPHLDFNFQNTTTVFSPTNIAYQQALMFNGIYLFFMTTCLFLIFGFYFLVASCYFYCNCNTQILKPRPSKSKCLRILIGIFAVLSCAALGLSFYGNNKAKDGIEVATEAMQSIYNQFDLYKFKNNDVIQESIRNAKQQVIELQQKVTFNHSQELGSIEKHLLAASFDLKLSGNLLEVAGVDLQTYAEECTKYDDLRWWIFTTFLCFHLLLVLVILYATYTNRKCALIGLTVMAVFSLFLNMSIISISSPLSIGAADICLQPKQAYLQYVQDNASAQALIEYYMDCSVADNELFKDFNKTSDELSEAYMLVQAFQLLPIVRDLPEVKLLLKFTREAIGELNHLIDIVHCKTIHDDYQNLLQAVCNTTIEGFGLMILSCLIIVVFLIAIMLCITPLWKATAPLKPILKKYGVHIITESYQGPPGYGVAGSESFHGSSSFDASYKSIDDPEDFEHLPLINKRNQPHSYRAVHGSTEFLSVEEERRDKTAL</sequence>
<name>A0A7M5XAJ0_9CNID</name>
<keyword evidence="10" id="KW-0325">Glycoprotein</keyword>
<dbReference type="GO" id="GO:0072320">
    <property type="term" value="F:volume-sensitive chloride channel activity"/>
    <property type="evidence" value="ECO:0007669"/>
    <property type="project" value="TreeGrafter"/>
</dbReference>
<proteinExistence type="inferred from homology"/>
<keyword evidence="15" id="KW-1185">Reference proteome</keyword>
<keyword evidence="12 13" id="KW-0407">Ion channel</keyword>
<feature type="transmembrane region" description="Helical" evidence="13">
    <location>
        <begin position="47"/>
        <end position="72"/>
    </location>
</feature>
<dbReference type="GO" id="GO:0034707">
    <property type="term" value="C:chloride channel complex"/>
    <property type="evidence" value="ECO:0007669"/>
    <property type="project" value="UniProtKB-UniRule"/>
</dbReference>
<evidence type="ECO:0000256" key="1">
    <source>
        <dbReference type="ARBA" id="ARBA00004651"/>
    </source>
</evidence>
<keyword evidence="3 13" id="KW-0813">Transport</keyword>
<dbReference type="Proteomes" id="UP000594262">
    <property type="component" value="Unplaced"/>
</dbReference>
<dbReference type="GO" id="GO:0005229">
    <property type="term" value="F:intracellularly calcium-gated chloride channel activity"/>
    <property type="evidence" value="ECO:0007669"/>
    <property type="project" value="TreeGrafter"/>
</dbReference>
<evidence type="ECO:0000256" key="9">
    <source>
        <dbReference type="ARBA" id="ARBA00023173"/>
    </source>
</evidence>
<dbReference type="EnsemblMetazoa" id="CLYHEMT020193.1">
    <property type="protein sequence ID" value="CLYHEMP020193.1"/>
    <property type="gene ID" value="CLYHEMG020193"/>
</dbReference>
<keyword evidence="5 13" id="KW-0812">Transmembrane</keyword>
<dbReference type="PANTHER" id="PTHR12424">
    <property type="entry name" value="TWEETY-RELATED"/>
    <property type="match status" value="1"/>
</dbReference>
<evidence type="ECO:0000256" key="12">
    <source>
        <dbReference type="ARBA" id="ARBA00023303"/>
    </source>
</evidence>
<evidence type="ECO:0000256" key="2">
    <source>
        <dbReference type="ARBA" id="ARBA00009849"/>
    </source>
</evidence>
<dbReference type="GO" id="GO:0005886">
    <property type="term" value="C:plasma membrane"/>
    <property type="evidence" value="ECO:0007669"/>
    <property type="project" value="UniProtKB-SubCell"/>
</dbReference>
<keyword evidence="9 13" id="KW-0869">Chloride channel</keyword>
<evidence type="ECO:0000313" key="14">
    <source>
        <dbReference type="EnsemblMetazoa" id="CLYHEMP020193.1"/>
    </source>
</evidence>
<accession>A0A7M5XAJ0</accession>
<evidence type="ECO:0000256" key="11">
    <source>
        <dbReference type="ARBA" id="ARBA00023214"/>
    </source>
</evidence>
<dbReference type="GeneID" id="136811978"/>
<dbReference type="PANTHER" id="PTHR12424:SF8">
    <property type="entry name" value="PROTEIN TWEETY"/>
    <property type="match status" value="1"/>
</dbReference>
<dbReference type="AlphaFoldDB" id="A0A7M5XAJ0"/>